<dbReference type="Gene3D" id="3.20.20.450">
    <property type="entry name" value="EAL domain"/>
    <property type="match status" value="1"/>
</dbReference>
<evidence type="ECO:0000259" key="2">
    <source>
        <dbReference type="PROSITE" id="PS50112"/>
    </source>
</evidence>
<dbReference type="InterPro" id="IPR043128">
    <property type="entry name" value="Rev_trsase/Diguanyl_cyclase"/>
</dbReference>
<dbReference type="InterPro" id="IPR052155">
    <property type="entry name" value="Biofilm_reg_signaling"/>
</dbReference>
<dbReference type="InterPro" id="IPR046342">
    <property type="entry name" value="CBS_dom_sf"/>
</dbReference>
<dbReference type="SUPFAM" id="SSF54631">
    <property type="entry name" value="CBS-domain pair"/>
    <property type="match status" value="1"/>
</dbReference>
<feature type="domain" description="CBS" evidence="5">
    <location>
        <begin position="68"/>
        <end position="127"/>
    </location>
</feature>
<dbReference type="EMBL" id="JARJLM010000527">
    <property type="protein sequence ID" value="MDF3837624.1"/>
    <property type="molecule type" value="Genomic_DNA"/>
</dbReference>
<dbReference type="NCBIfam" id="TIGR00229">
    <property type="entry name" value="sensory_box"/>
    <property type="match status" value="1"/>
</dbReference>
<dbReference type="PANTHER" id="PTHR44757:SF2">
    <property type="entry name" value="BIOFILM ARCHITECTURE MAINTENANCE PROTEIN MBAA"/>
    <property type="match status" value="1"/>
</dbReference>
<name>A0ABT6AYR4_9BURK</name>
<dbReference type="Pfam" id="PF13426">
    <property type="entry name" value="PAS_9"/>
    <property type="match status" value="1"/>
</dbReference>
<dbReference type="InterPro" id="IPR001633">
    <property type="entry name" value="EAL_dom"/>
</dbReference>
<evidence type="ECO:0000313" key="6">
    <source>
        <dbReference type="EMBL" id="MDF3837624.1"/>
    </source>
</evidence>
<dbReference type="NCBIfam" id="TIGR00254">
    <property type="entry name" value="GGDEF"/>
    <property type="match status" value="1"/>
</dbReference>
<dbReference type="PROSITE" id="PS50112">
    <property type="entry name" value="PAS"/>
    <property type="match status" value="1"/>
</dbReference>
<proteinExistence type="predicted"/>
<dbReference type="CDD" id="cd00130">
    <property type="entry name" value="PAS"/>
    <property type="match status" value="1"/>
</dbReference>
<dbReference type="CDD" id="cd02205">
    <property type="entry name" value="CBS_pair_SF"/>
    <property type="match status" value="1"/>
</dbReference>
<evidence type="ECO:0000259" key="3">
    <source>
        <dbReference type="PROSITE" id="PS50883"/>
    </source>
</evidence>
<keyword evidence="7" id="KW-1185">Reference proteome</keyword>
<dbReference type="SMART" id="SM00267">
    <property type="entry name" value="GGDEF"/>
    <property type="match status" value="1"/>
</dbReference>
<keyword evidence="1" id="KW-0129">CBS domain</keyword>
<dbReference type="InterPro" id="IPR029787">
    <property type="entry name" value="Nucleotide_cyclase"/>
</dbReference>
<reference evidence="6 7" key="1">
    <citation type="submission" date="2023-03" db="EMBL/GenBank/DDBJ databases">
        <title>Draft assemblies of triclosan tolerant bacteria isolated from returned activated sludge.</title>
        <authorList>
            <person name="Van Hamelsveld S."/>
        </authorList>
    </citation>
    <scope>NUCLEOTIDE SEQUENCE [LARGE SCALE GENOMIC DNA]</scope>
    <source>
        <strain evidence="6 7">GW210010_S58</strain>
    </source>
</reference>
<dbReference type="PROSITE" id="PS51371">
    <property type="entry name" value="CBS"/>
    <property type="match status" value="1"/>
</dbReference>
<organism evidence="6 7">
    <name type="scientific">Cupriavidus basilensis</name>
    <dbReference type="NCBI Taxonomy" id="68895"/>
    <lineage>
        <taxon>Bacteria</taxon>
        <taxon>Pseudomonadati</taxon>
        <taxon>Pseudomonadota</taxon>
        <taxon>Betaproteobacteria</taxon>
        <taxon>Burkholderiales</taxon>
        <taxon>Burkholderiaceae</taxon>
        <taxon>Cupriavidus</taxon>
    </lineage>
</organism>
<dbReference type="InterPro" id="IPR035965">
    <property type="entry name" value="PAS-like_dom_sf"/>
</dbReference>
<dbReference type="Pfam" id="PF00571">
    <property type="entry name" value="CBS"/>
    <property type="match status" value="1"/>
</dbReference>
<dbReference type="SMART" id="SM00091">
    <property type="entry name" value="PAS"/>
    <property type="match status" value="1"/>
</dbReference>
<dbReference type="SUPFAM" id="SSF141868">
    <property type="entry name" value="EAL domain-like"/>
    <property type="match status" value="1"/>
</dbReference>
<dbReference type="InterPro" id="IPR035919">
    <property type="entry name" value="EAL_sf"/>
</dbReference>
<comment type="caution">
    <text evidence="6">The sequence shown here is derived from an EMBL/GenBank/DDBJ whole genome shotgun (WGS) entry which is preliminary data.</text>
</comment>
<feature type="domain" description="EAL" evidence="3">
    <location>
        <begin position="441"/>
        <end position="695"/>
    </location>
</feature>
<dbReference type="PROSITE" id="PS50883">
    <property type="entry name" value="EAL"/>
    <property type="match status" value="1"/>
</dbReference>
<dbReference type="CDD" id="cd01949">
    <property type="entry name" value="GGDEF"/>
    <property type="match status" value="1"/>
</dbReference>
<evidence type="ECO:0000259" key="5">
    <source>
        <dbReference type="PROSITE" id="PS51371"/>
    </source>
</evidence>
<dbReference type="InterPro" id="IPR000014">
    <property type="entry name" value="PAS"/>
</dbReference>
<dbReference type="SUPFAM" id="SSF55785">
    <property type="entry name" value="PYP-like sensor domain (PAS domain)"/>
    <property type="match status" value="1"/>
</dbReference>
<evidence type="ECO:0000256" key="1">
    <source>
        <dbReference type="PROSITE-ProRule" id="PRU00703"/>
    </source>
</evidence>
<dbReference type="RefSeq" id="WP_276267778.1">
    <property type="nucleotide sequence ID" value="NZ_JARJLM010000527.1"/>
</dbReference>
<dbReference type="PANTHER" id="PTHR44757">
    <property type="entry name" value="DIGUANYLATE CYCLASE DGCP"/>
    <property type="match status" value="1"/>
</dbReference>
<accession>A0ABT6AYR4</accession>
<dbReference type="Gene3D" id="3.10.580.10">
    <property type="entry name" value="CBS-domain"/>
    <property type="match status" value="1"/>
</dbReference>
<dbReference type="Pfam" id="PF00563">
    <property type="entry name" value="EAL"/>
    <property type="match status" value="1"/>
</dbReference>
<dbReference type="SMART" id="SM00052">
    <property type="entry name" value="EAL"/>
    <property type="match status" value="1"/>
</dbReference>
<evidence type="ECO:0000313" key="7">
    <source>
        <dbReference type="Proteomes" id="UP001216674"/>
    </source>
</evidence>
<sequence length="709" mass="78736">MTGLQAKDCIDSCGWPVDAYQRYRDIRESLPGSVRVFPVFAETGTFQGLVTDRQAMLFPGRIFADLLVRRMPAPLHPDDEPVRALHRMREEKLDYLAIVDAHGAYVGVISMQSVLLALSQREEAHHLERESLIDQLQGELVNRRIAADIVESASDGVMVTDQALKILLVNRAFLEMTGYPEDSMLGRRPGFLQSRRHNSALFRDMLSAVGRDGQWEGEVWLRRADGSICPGWATIKSVVCDIAGSRNYVVMFSDIDRRESLRAQYLSLAYYDSLTGLPNRQLFQNRLDHAIEHARRNGVGFSLLFLDLNHFKDVNDALGHTVGDRLLKHVAERFKSLVRDVDTVARLGGDEFTFILHGTVEPAHVTGLAKRIFRALAAPVVLDGMQIYASASIGVSRYPVDGTTAEAIVMNADAAMYKAKDEGNGVCRFYSTAFHDRLSERLDMTNALHRALEQNEFSLVWQPQIALADGRVVGAEVLLRWARDGSRMISPALFIPIAEETSLIGAIGEWVLEEACRQARQLRALMQDRDFRIAINFSPVQLRSHGEQSVADVIRSHGLDCARFKIEVTENSIFSSQDGMLAFVRELDAAGIAISIDDFGTGYCNLSALKHLPVHEIKIDQSFITDMSTSPSDRQIVIAMIKMGHTLGLQVVAEGVEDASQLELLRELGCDIGQGYLFARPMPLDELVAFLSSAQAGRGPVSVPEQAQT</sequence>
<dbReference type="Gene3D" id="3.30.70.270">
    <property type="match status" value="1"/>
</dbReference>
<dbReference type="PROSITE" id="PS50887">
    <property type="entry name" value="GGDEF"/>
    <property type="match status" value="1"/>
</dbReference>
<evidence type="ECO:0000259" key="4">
    <source>
        <dbReference type="PROSITE" id="PS50887"/>
    </source>
</evidence>
<dbReference type="Pfam" id="PF00990">
    <property type="entry name" value="GGDEF"/>
    <property type="match status" value="1"/>
</dbReference>
<protein>
    <submittedName>
        <fullName evidence="6">EAL domain-containing protein</fullName>
    </submittedName>
</protein>
<dbReference type="CDD" id="cd01948">
    <property type="entry name" value="EAL"/>
    <property type="match status" value="1"/>
</dbReference>
<dbReference type="Proteomes" id="UP001216674">
    <property type="component" value="Unassembled WGS sequence"/>
</dbReference>
<feature type="domain" description="GGDEF" evidence="4">
    <location>
        <begin position="299"/>
        <end position="432"/>
    </location>
</feature>
<dbReference type="InterPro" id="IPR000644">
    <property type="entry name" value="CBS_dom"/>
</dbReference>
<dbReference type="InterPro" id="IPR000160">
    <property type="entry name" value="GGDEF_dom"/>
</dbReference>
<dbReference type="Gene3D" id="3.30.450.20">
    <property type="entry name" value="PAS domain"/>
    <property type="match status" value="1"/>
</dbReference>
<feature type="domain" description="PAS" evidence="2">
    <location>
        <begin position="142"/>
        <end position="187"/>
    </location>
</feature>
<gene>
    <name evidence="6" type="ORF">P3W85_32480</name>
</gene>
<dbReference type="SUPFAM" id="SSF55073">
    <property type="entry name" value="Nucleotide cyclase"/>
    <property type="match status" value="1"/>
</dbReference>